<sequence length="75" mass="8977">MSIYMIQVLLQRVQLVFLPQMACVYEYIEFHHSHQETELGTTVNWQQLPRKRDELAFISYLEERQDFIGGSMQIV</sequence>
<feature type="chain" id="PRO_5012158533" evidence="1">
    <location>
        <begin position="16"/>
        <end position="75"/>
    </location>
</feature>
<dbReference type="EMBL" id="LN714483">
    <property type="protein sequence ID" value="CEL67473.1"/>
    <property type="molecule type" value="Genomic_DNA"/>
</dbReference>
<name>A0A0F7UC92_NEOCL</name>
<reference evidence="2" key="1">
    <citation type="journal article" date="2015" name="PLoS ONE">
        <title>Comprehensive Evaluation of Toxoplasma gondii VEG and Neospora caninum LIV Genomes with Tachyzoite Stage Transcriptome and Proteome Defines Novel Transcript Features.</title>
        <authorList>
            <person name="Ramaprasad A."/>
            <person name="Mourier T."/>
            <person name="Naeem R."/>
            <person name="Malas T.B."/>
            <person name="Moussa E."/>
            <person name="Panigrahi A."/>
            <person name="Vermont S.J."/>
            <person name="Otto T.D."/>
            <person name="Wastling J."/>
            <person name="Pain A."/>
        </authorList>
    </citation>
    <scope>NUCLEOTIDE SEQUENCE</scope>
    <source>
        <strain evidence="2">Liverpool</strain>
    </source>
</reference>
<accession>A0A0F7UC92</accession>
<evidence type="ECO:0000256" key="1">
    <source>
        <dbReference type="SAM" id="SignalP"/>
    </source>
</evidence>
<organism evidence="2">
    <name type="scientific">Neospora caninum (strain Liverpool)</name>
    <dbReference type="NCBI Taxonomy" id="572307"/>
    <lineage>
        <taxon>Eukaryota</taxon>
        <taxon>Sar</taxon>
        <taxon>Alveolata</taxon>
        <taxon>Apicomplexa</taxon>
        <taxon>Conoidasida</taxon>
        <taxon>Coccidia</taxon>
        <taxon>Eucoccidiorida</taxon>
        <taxon>Eimeriorina</taxon>
        <taxon>Sarcocystidae</taxon>
        <taxon>Neospora</taxon>
    </lineage>
</organism>
<gene>
    <name evidence="2" type="ORF">BN1204_032720</name>
</gene>
<keyword evidence="1" id="KW-0732">Signal</keyword>
<evidence type="ECO:0000313" key="2">
    <source>
        <dbReference type="EMBL" id="CEL67473.1"/>
    </source>
</evidence>
<feature type="signal peptide" evidence="1">
    <location>
        <begin position="1"/>
        <end position="15"/>
    </location>
</feature>
<dbReference type="AlphaFoldDB" id="A0A0F7UC92"/>
<protein>
    <submittedName>
        <fullName evidence="2">Uncharacterized protein</fullName>
    </submittedName>
</protein>
<proteinExistence type="predicted"/>